<dbReference type="InterPro" id="IPR018201">
    <property type="entry name" value="Ketoacyl_synth_AS"/>
</dbReference>
<dbReference type="Pfam" id="PF02801">
    <property type="entry name" value="Ketoacyl-synt_C"/>
    <property type="match status" value="1"/>
</dbReference>
<dbReference type="InterPro" id="IPR042104">
    <property type="entry name" value="PKS_dehydratase_sf"/>
</dbReference>
<dbReference type="InterPro" id="IPR049900">
    <property type="entry name" value="PKS_mFAS_DH"/>
</dbReference>
<evidence type="ECO:0000259" key="8">
    <source>
        <dbReference type="PROSITE" id="PS52019"/>
    </source>
</evidence>
<dbReference type="Gene3D" id="1.10.1200.10">
    <property type="entry name" value="ACP-like"/>
    <property type="match status" value="1"/>
</dbReference>
<feature type="active site" description="Proton donor; for dehydratase activity" evidence="4">
    <location>
        <position position="1082"/>
    </location>
</feature>
<dbReference type="Pfam" id="PF00698">
    <property type="entry name" value="Acyl_transf_1"/>
    <property type="match status" value="1"/>
</dbReference>
<evidence type="ECO:0000256" key="3">
    <source>
        <dbReference type="ARBA" id="ARBA00022679"/>
    </source>
</evidence>
<dbReference type="PROSITE" id="PS00606">
    <property type="entry name" value="KS3_1"/>
    <property type="match status" value="1"/>
</dbReference>
<dbReference type="PANTHER" id="PTHR43775:SF37">
    <property type="entry name" value="SI:DKEY-61P9.11"/>
    <property type="match status" value="1"/>
</dbReference>
<dbReference type="Pfam" id="PF16197">
    <property type="entry name" value="KAsynt_C_assoc"/>
    <property type="match status" value="1"/>
</dbReference>
<dbReference type="AlphaFoldDB" id="Q8KND3"/>
<feature type="domain" description="Ketosynthase family 3 (KS3)" evidence="7">
    <location>
        <begin position="10"/>
        <end position="434"/>
    </location>
</feature>
<dbReference type="GO" id="GO:0004315">
    <property type="term" value="F:3-oxoacyl-[acyl-carrier-protein] synthase activity"/>
    <property type="evidence" value="ECO:0007669"/>
    <property type="project" value="InterPro"/>
</dbReference>
<dbReference type="SUPFAM" id="SSF55048">
    <property type="entry name" value="Probable ACP-binding domain of malonyl-CoA ACP transacylase"/>
    <property type="match status" value="1"/>
</dbReference>
<reference evidence="9" key="1">
    <citation type="journal article" date="2002" name="Science">
        <title>The calicheamicin gene cluster and its iterative type I enediyne PKS.</title>
        <authorList>
            <person name="Ahlert J."/>
            <person name="Shepard E."/>
            <person name="Lomovskaya N."/>
            <person name="Zazopoulos E."/>
            <person name="Staffa A."/>
            <person name="Bachmann B.O."/>
            <person name="Huang K."/>
            <person name="Fonstein L."/>
            <person name="Czisny A."/>
            <person name="Whitwam R.E."/>
            <person name="Farnet C.M."/>
            <person name="Thorson J.S."/>
        </authorList>
    </citation>
    <scope>NUCLEOTIDE SEQUENCE</scope>
    <source>
        <strain evidence="9">NRRL 15839</strain>
    </source>
</reference>
<protein>
    <submittedName>
        <fullName evidence="9">CalO5</fullName>
    </submittedName>
</protein>
<dbReference type="CDD" id="cd00833">
    <property type="entry name" value="PKS"/>
    <property type="match status" value="1"/>
</dbReference>
<name>Q8KND3_MICEC</name>
<dbReference type="InterPro" id="IPR014030">
    <property type="entry name" value="Ketoacyl_synth_N"/>
</dbReference>
<feature type="region of interest" description="N-terminal hotdog fold" evidence="4">
    <location>
        <begin position="899"/>
        <end position="1016"/>
    </location>
</feature>
<evidence type="ECO:0000259" key="7">
    <source>
        <dbReference type="PROSITE" id="PS52004"/>
    </source>
</evidence>
<feature type="active site" description="Proton acceptor; for dehydratase activity" evidence="4">
    <location>
        <position position="931"/>
    </location>
</feature>
<evidence type="ECO:0000313" key="9">
    <source>
        <dbReference type="EMBL" id="AAM70355.1"/>
    </source>
</evidence>
<dbReference type="GO" id="GO:0004312">
    <property type="term" value="F:fatty acid synthase activity"/>
    <property type="evidence" value="ECO:0007669"/>
    <property type="project" value="TreeGrafter"/>
</dbReference>
<dbReference type="SUPFAM" id="SSF52151">
    <property type="entry name" value="FabD/lysophospholipase-like"/>
    <property type="match status" value="1"/>
</dbReference>
<dbReference type="Gene3D" id="3.10.129.110">
    <property type="entry name" value="Polyketide synthase dehydratase"/>
    <property type="match status" value="1"/>
</dbReference>
<evidence type="ECO:0000259" key="6">
    <source>
        <dbReference type="PROSITE" id="PS50075"/>
    </source>
</evidence>
<dbReference type="InterPro" id="IPR050091">
    <property type="entry name" value="PKS_NRPS_Biosynth_Enz"/>
</dbReference>
<dbReference type="InterPro" id="IPR016035">
    <property type="entry name" value="Acyl_Trfase/lysoPLipase"/>
</dbReference>
<evidence type="ECO:0000256" key="5">
    <source>
        <dbReference type="SAM" id="MobiDB-lite"/>
    </source>
</evidence>
<dbReference type="InterPro" id="IPR032821">
    <property type="entry name" value="PKS_assoc"/>
</dbReference>
<evidence type="ECO:0000256" key="1">
    <source>
        <dbReference type="ARBA" id="ARBA00022450"/>
    </source>
</evidence>
<dbReference type="InterPro" id="IPR036736">
    <property type="entry name" value="ACP-like_sf"/>
</dbReference>
<proteinExistence type="predicted"/>
<dbReference type="InterPro" id="IPR009081">
    <property type="entry name" value="PP-bd_ACP"/>
</dbReference>
<evidence type="ECO:0000256" key="2">
    <source>
        <dbReference type="ARBA" id="ARBA00022553"/>
    </source>
</evidence>
<dbReference type="Gene3D" id="3.40.366.10">
    <property type="entry name" value="Malonyl-Coenzyme A Acyl Carrier Protein, domain 2"/>
    <property type="match status" value="1"/>
</dbReference>
<dbReference type="SMART" id="SM00825">
    <property type="entry name" value="PKS_KS"/>
    <property type="match status" value="1"/>
</dbReference>
<feature type="domain" description="Carrier" evidence="6">
    <location>
        <begin position="1179"/>
        <end position="1256"/>
    </location>
</feature>
<dbReference type="Pfam" id="PF21089">
    <property type="entry name" value="PKS_DH_N"/>
    <property type="match status" value="1"/>
</dbReference>
<dbReference type="Pfam" id="PF00109">
    <property type="entry name" value="ketoacyl-synt"/>
    <property type="match status" value="1"/>
</dbReference>
<dbReference type="InterPro" id="IPR020841">
    <property type="entry name" value="PKS_Beta-ketoAc_synthase_dom"/>
</dbReference>
<feature type="region of interest" description="Disordered" evidence="5">
    <location>
        <begin position="1009"/>
        <end position="1031"/>
    </location>
</feature>
<feature type="domain" description="PKS/mFAS DH" evidence="8">
    <location>
        <begin position="899"/>
        <end position="1160"/>
    </location>
</feature>
<feature type="region of interest" description="C-terminal hotdog fold" evidence="4">
    <location>
        <begin position="1028"/>
        <end position="1160"/>
    </location>
</feature>
<keyword evidence="1" id="KW-0596">Phosphopantetheine</keyword>
<keyword evidence="2" id="KW-0597">Phosphoprotein</keyword>
<sequence>MTRDDPADNPYQVAVIGIGCRLPSDVDTPDALWELLLKGGQTAGEIPAQRWRAYRERGPEYEAVLRDTVTAGSYLRDVAGFDPEFFGLSPREAAEMDPQQRILLEVGWEALEHAGLPPTRLAGTDTGVFVGVSTTDYGDRLLEDLPTVEAYTGIGAATCALANRISYALDLRGPSVAVDTACSASLVAVHLACQSLLLRESTVALAGGVNLVLTPGQNASLQAAGTLSPDGVSKSFDRDADGYGRGEGCGVLVLKRLDEAERDGDRVLAVIRGSAVNQDGHTDGIMAPSGPAQQHVVRRACDRAGVAPASVDYVEAHGTGTQLGDPVEATALAAVYGAGRPDDRPCLIGSIKSNVGHLEGAAGVAGLMKAILALHRGQIPGTPLRGQAIPAVGDGTGLRLVTGTLPWPERDGPRRAAVSGFGYGGTIAHVVLEEAPPVPADGDAPAADEAARPLFPLSARSDAALRQQAARLADRLDGDDRPDLVDVGHTLARRRAHLTHRAVVTGQDRDEVVAALRRLAAGQPDPDTVSAVTPAGRSARPVWVFSGHGSHWAGMGRDLLAHEPAFAAAIDEIEPVVAEEAGFSLRQALADPELAGVDRIQTLTFAMHVGLAAVWRAYGVRPAAVIGHSVGEVAAAVTAGILTPTDGARLICRRSALLRRAAGRGAMAMVTLPFADVAERLAGRADLVAAIASAPASTVVSGDIAAVDAVIEQWPADRIAVRRVQSDVAFHSPHMDALADELRAAAADLPTSAGTVPMYSTVLDDPRAAAPCDGAYWAANLRRPVRLVDAVGAALADGHRTFVEISAHPVVAHSVRETLDHAGIEDGYVGTTLRRHVPGHRTALAAVAEAHCHGVEVDWAALRPDGRLTDLPRYAWRHQELWREPTPPVAAGGHDIGSHTLLGTATTVAGSDLRLWHTVLSDASRPYPGSHTVQGAELVPAAVLAATFLAAGARDGAPVALHDLSMRVPLATAGRQEIQVVDDGGKLLLASRPAGADTAPWLTHATARVTPDDAAPSARAADPRGPGGVVADPGLVRDRLARVGVPETGFPWRVDRLTTGNGGLRARVRFPEPAEDWAAVIDAAVSIAPAAFPGEPRLRLVDAIERIWTTGVVPAVALVDVVRDGGREDTVDVTVSGADGTLAARLTGLHYPVVPDAPAADTDGPAPTRQSLADLDPDELRERLIEEVRAAVAAEMKLAAEALDPRLPLVQQGMDSVMTVIVRRRLEKTYRQVLPASLFWQQPTVTAIAVHLAELIAAPSPDGAVADAVAR</sequence>
<dbReference type="InterPro" id="IPR014031">
    <property type="entry name" value="Ketoacyl_synth_C"/>
</dbReference>
<dbReference type="GO" id="GO:0006633">
    <property type="term" value="P:fatty acid biosynthetic process"/>
    <property type="evidence" value="ECO:0007669"/>
    <property type="project" value="InterPro"/>
</dbReference>
<dbReference type="SUPFAM" id="SSF53901">
    <property type="entry name" value="Thiolase-like"/>
    <property type="match status" value="1"/>
</dbReference>
<dbReference type="Pfam" id="PF00550">
    <property type="entry name" value="PP-binding"/>
    <property type="match status" value="1"/>
</dbReference>
<dbReference type="FunFam" id="3.40.47.10:FF:000019">
    <property type="entry name" value="Polyketide synthase type I"/>
    <property type="match status" value="1"/>
</dbReference>
<dbReference type="PANTHER" id="PTHR43775">
    <property type="entry name" value="FATTY ACID SYNTHASE"/>
    <property type="match status" value="1"/>
</dbReference>
<dbReference type="SMART" id="SM00827">
    <property type="entry name" value="PKS_AT"/>
    <property type="match status" value="1"/>
</dbReference>
<dbReference type="Gene3D" id="3.30.70.3290">
    <property type="match status" value="1"/>
</dbReference>
<dbReference type="PROSITE" id="PS52004">
    <property type="entry name" value="KS3_2"/>
    <property type="match status" value="1"/>
</dbReference>
<dbReference type="InterPro" id="IPR001227">
    <property type="entry name" value="Ac_transferase_dom_sf"/>
</dbReference>
<dbReference type="InterPro" id="IPR049552">
    <property type="entry name" value="PKS_DH_N"/>
</dbReference>
<organism evidence="9">
    <name type="scientific">Micromonospora echinospora</name>
    <name type="common">Micromonospora purpurea</name>
    <dbReference type="NCBI Taxonomy" id="1877"/>
    <lineage>
        <taxon>Bacteria</taxon>
        <taxon>Bacillati</taxon>
        <taxon>Actinomycetota</taxon>
        <taxon>Actinomycetes</taxon>
        <taxon>Micromonosporales</taxon>
        <taxon>Micromonosporaceae</taxon>
        <taxon>Micromonospora</taxon>
    </lineage>
</organism>
<dbReference type="SMART" id="SM01294">
    <property type="entry name" value="PKS_PP_betabranch"/>
    <property type="match status" value="1"/>
</dbReference>
<dbReference type="InterPro" id="IPR014043">
    <property type="entry name" value="Acyl_transferase_dom"/>
</dbReference>
<dbReference type="InterPro" id="IPR016036">
    <property type="entry name" value="Malonyl_transacylase_ACP-bd"/>
</dbReference>
<dbReference type="InterPro" id="IPR020807">
    <property type="entry name" value="PKS_DH"/>
</dbReference>
<accession>Q8KND3</accession>
<evidence type="ECO:0000256" key="4">
    <source>
        <dbReference type="PROSITE-ProRule" id="PRU01363"/>
    </source>
</evidence>
<dbReference type="KEGG" id="ag:AAM70355"/>
<gene>
    <name evidence="9" type="primary">calO5</name>
</gene>
<dbReference type="InterPro" id="IPR020806">
    <property type="entry name" value="PKS_PP-bd"/>
</dbReference>
<dbReference type="PROSITE" id="PS52019">
    <property type="entry name" value="PKS_MFAS_DH"/>
    <property type="match status" value="1"/>
</dbReference>
<keyword evidence="3" id="KW-0808">Transferase</keyword>
<dbReference type="SMART" id="SM00826">
    <property type="entry name" value="PKS_DH"/>
    <property type="match status" value="1"/>
</dbReference>
<dbReference type="SUPFAM" id="SSF47336">
    <property type="entry name" value="ACP-like"/>
    <property type="match status" value="1"/>
</dbReference>
<dbReference type="PROSITE" id="PS50075">
    <property type="entry name" value="CARRIER"/>
    <property type="match status" value="1"/>
</dbReference>
<dbReference type="InterPro" id="IPR016039">
    <property type="entry name" value="Thiolase-like"/>
</dbReference>
<dbReference type="GO" id="GO:0031177">
    <property type="term" value="F:phosphopantetheine binding"/>
    <property type="evidence" value="ECO:0007669"/>
    <property type="project" value="InterPro"/>
</dbReference>
<feature type="compositionally biased region" description="Low complexity" evidence="5">
    <location>
        <begin position="1012"/>
        <end position="1024"/>
    </location>
</feature>
<dbReference type="SMART" id="SM00823">
    <property type="entry name" value="PKS_PP"/>
    <property type="match status" value="1"/>
</dbReference>
<dbReference type="PROSITE" id="PS51257">
    <property type="entry name" value="PROKAR_LIPOPROTEIN"/>
    <property type="match status" value="1"/>
</dbReference>
<dbReference type="Gene3D" id="3.40.47.10">
    <property type="match status" value="1"/>
</dbReference>
<dbReference type="EMBL" id="AF497482">
    <property type="protein sequence ID" value="AAM70355.1"/>
    <property type="molecule type" value="Genomic_DNA"/>
</dbReference>